<keyword evidence="6 7" id="KW-0862">Zinc</keyword>
<dbReference type="Gene3D" id="3.40.390.30">
    <property type="entry name" value="Metalloproteases ('zincins'), catalytic domain"/>
    <property type="match status" value="1"/>
</dbReference>
<comment type="function">
    <text evidence="7">Single strand-specific metallo-endoribonuclease involved in late-stage 70S ribosome quality control and in maturation of the 3' terminus of the 16S rRNA.</text>
</comment>
<dbReference type="EC" id="3.1.-.-" evidence="7"/>
<comment type="subcellular location">
    <subcellularLocation>
        <location evidence="7">Cytoplasm</location>
    </subcellularLocation>
</comment>
<keyword evidence="7" id="KW-0698">rRNA processing</keyword>
<dbReference type="SUPFAM" id="SSF55486">
    <property type="entry name" value="Metalloproteases ('zincins'), catalytic domain"/>
    <property type="match status" value="1"/>
</dbReference>
<evidence type="ECO:0000313" key="9">
    <source>
        <dbReference type="Proteomes" id="UP000824014"/>
    </source>
</evidence>
<evidence type="ECO:0000313" key="8">
    <source>
        <dbReference type="EMBL" id="HIZ15261.1"/>
    </source>
</evidence>
<keyword evidence="4 7" id="KW-0255">Endonuclease</keyword>
<dbReference type="Proteomes" id="UP000824014">
    <property type="component" value="Unassembled WGS sequence"/>
</dbReference>
<dbReference type="EMBL" id="DXCC01000017">
    <property type="protein sequence ID" value="HIZ15261.1"/>
    <property type="molecule type" value="Genomic_DNA"/>
</dbReference>
<evidence type="ECO:0000256" key="7">
    <source>
        <dbReference type="HAMAP-Rule" id="MF_00009"/>
    </source>
</evidence>
<feature type="binding site" evidence="7">
    <location>
        <position position="120"/>
    </location>
    <ligand>
        <name>Zn(2+)</name>
        <dbReference type="ChEBI" id="CHEBI:29105"/>
        <note>catalytic</note>
    </ligand>
</feature>
<reference evidence="8" key="2">
    <citation type="submission" date="2021-04" db="EMBL/GenBank/DDBJ databases">
        <authorList>
            <person name="Gilroy R."/>
        </authorList>
    </citation>
    <scope>NUCLEOTIDE SEQUENCE</scope>
    <source>
        <strain evidence="8">ChiHjej11B10-19426</strain>
    </source>
</reference>
<evidence type="ECO:0000256" key="3">
    <source>
        <dbReference type="ARBA" id="ARBA00022723"/>
    </source>
</evidence>
<evidence type="ECO:0000256" key="4">
    <source>
        <dbReference type="ARBA" id="ARBA00022759"/>
    </source>
</evidence>
<dbReference type="HAMAP" id="MF_00009">
    <property type="entry name" value="Endoribonucl_YbeY"/>
    <property type="match status" value="1"/>
</dbReference>
<dbReference type="GO" id="GO:0004521">
    <property type="term" value="F:RNA endonuclease activity"/>
    <property type="evidence" value="ECO:0007669"/>
    <property type="project" value="UniProtKB-UniRule"/>
</dbReference>
<keyword evidence="5 7" id="KW-0378">Hydrolase</keyword>
<organism evidence="8 9">
    <name type="scientific">Candidatus Tidjanibacter faecipullorum</name>
    <dbReference type="NCBI Taxonomy" id="2838766"/>
    <lineage>
        <taxon>Bacteria</taxon>
        <taxon>Pseudomonadati</taxon>
        <taxon>Bacteroidota</taxon>
        <taxon>Bacteroidia</taxon>
        <taxon>Bacteroidales</taxon>
        <taxon>Rikenellaceae</taxon>
        <taxon>Tidjanibacter</taxon>
    </lineage>
</organism>
<dbReference type="NCBIfam" id="TIGR00043">
    <property type="entry name" value="rRNA maturation RNase YbeY"/>
    <property type="match status" value="1"/>
</dbReference>
<feature type="binding site" evidence="7">
    <location>
        <position position="110"/>
    </location>
    <ligand>
        <name>Zn(2+)</name>
        <dbReference type="ChEBI" id="CHEBI:29105"/>
        <note>catalytic</note>
    </ligand>
</feature>
<sequence length="152" mass="17395">MAVTFHSEECGFLPHERRKTAAWIKAVIAGEGYKTGDIAYVFCSSEYHLNINRTYLHHDYHTDVITFDYSDLTGSRVVSGDIFIDPFTVRDNADIVGTQPREEIMRVIVHGVLHLCGHGDKTPDEERQMRALEDRALALYRETYGDYPPFVL</sequence>
<keyword evidence="7" id="KW-0963">Cytoplasm</keyword>
<dbReference type="PANTHER" id="PTHR46986:SF1">
    <property type="entry name" value="ENDORIBONUCLEASE YBEY, CHLOROPLASTIC"/>
    <property type="match status" value="1"/>
</dbReference>
<keyword evidence="3 7" id="KW-0479">Metal-binding</keyword>
<gene>
    <name evidence="7 8" type="primary">ybeY</name>
    <name evidence="8" type="ORF">H9816_05065</name>
</gene>
<dbReference type="GO" id="GO:0008270">
    <property type="term" value="F:zinc ion binding"/>
    <property type="evidence" value="ECO:0007669"/>
    <property type="project" value="UniProtKB-UniRule"/>
</dbReference>
<dbReference type="PANTHER" id="PTHR46986">
    <property type="entry name" value="ENDORIBONUCLEASE YBEY, CHLOROPLASTIC"/>
    <property type="match status" value="1"/>
</dbReference>
<keyword evidence="7" id="KW-0690">Ribosome biogenesis</keyword>
<dbReference type="GO" id="GO:0004222">
    <property type="term" value="F:metalloendopeptidase activity"/>
    <property type="evidence" value="ECO:0007669"/>
    <property type="project" value="InterPro"/>
</dbReference>
<comment type="cofactor">
    <cofactor evidence="7">
        <name>Zn(2+)</name>
        <dbReference type="ChEBI" id="CHEBI:29105"/>
    </cofactor>
    <text evidence="7">Binds 1 zinc ion.</text>
</comment>
<dbReference type="InterPro" id="IPR002036">
    <property type="entry name" value="YbeY"/>
</dbReference>
<comment type="caution">
    <text evidence="8">The sequence shown here is derived from an EMBL/GenBank/DDBJ whole genome shotgun (WGS) entry which is preliminary data.</text>
</comment>
<dbReference type="InterPro" id="IPR023091">
    <property type="entry name" value="MetalPrtase_cat_dom_sf_prd"/>
</dbReference>
<evidence type="ECO:0000256" key="1">
    <source>
        <dbReference type="ARBA" id="ARBA00010875"/>
    </source>
</evidence>
<dbReference type="GO" id="GO:0006364">
    <property type="term" value="P:rRNA processing"/>
    <property type="evidence" value="ECO:0007669"/>
    <property type="project" value="UniProtKB-UniRule"/>
</dbReference>
<evidence type="ECO:0000256" key="5">
    <source>
        <dbReference type="ARBA" id="ARBA00022801"/>
    </source>
</evidence>
<dbReference type="GO" id="GO:0005737">
    <property type="term" value="C:cytoplasm"/>
    <property type="evidence" value="ECO:0007669"/>
    <property type="project" value="UniProtKB-SubCell"/>
</dbReference>
<dbReference type="AlphaFoldDB" id="A0A9D2DDW3"/>
<proteinExistence type="inferred from homology"/>
<keyword evidence="2 7" id="KW-0540">Nuclease</keyword>
<evidence type="ECO:0000256" key="2">
    <source>
        <dbReference type="ARBA" id="ARBA00022722"/>
    </source>
</evidence>
<evidence type="ECO:0000256" key="6">
    <source>
        <dbReference type="ARBA" id="ARBA00022833"/>
    </source>
</evidence>
<comment type="similarity">
    <text evidence="1 7">Belongs to the endoribonuclease YbeY family.</text>
</comment>
<protein>
    <recommendedName>
        <fullName evidence="7">Endoribonuclease YbeY</fullName>
        <ecNumber evidence="7">3.1.-.-</ecNumber>
    </recommendedName>
</protein>
<dbReference type="Pfam" id="PF02130">
    <property type="entry name" value="YbeY"/>
    <property type="match status" value="1"/>
</dbReference>
<reference evidence="8" key="1">
    <citation type="journal article" date="2021" name="PeerJ">
        <title>Extensive microbial diversity within the chicken gut microbiome revealed by metagenomics and culture.</title>
        <authorList>
            <person name="Gilroy R."/>
            <person name="Ravi A."/>
            <person name="Getino M."/>
            <person name="Pursley I."/>
            <person name="Horton D.L."/>
            <person name="Alikhan N.F."/>
            <person name="Baker D."/>
            <person name="Gharbi K."/>
            <person name="Hall N."/>
            <person name="Watson M."/>
            <person name="Adriaenssens E.M."/>
            <person name="Foster-Nyarko E."/>
            <person name="Jarju S."/>
            <person name="Secka A."/>
            <person name="Antonio M."/>
            <person name="Oren A."/>
            <person name="Chaudhuri R.R."/>
            <person name="La Ragione R."/>
            <person name="Hildebrand F."/>
            <person name="Pallen M.J."/>
        </authorList>
    </citation>
    <scope>NUCLEOTIDE SEQUENCE</scope>
    <source>
        <strain evidence="8">ChiHjej11B10-19426</strain>
    </source>
</reference>
<feature type="binding site" evidence="7">
    <location>
        <position position="114"/>
    </location>
    <ligand>
        <name>Zn(2+)</name>
        <dbReference type="ChEBI" id="CHEBI:29105"/>
        <note>catalytic</note>
    </ligand>
</feature>
<name>A0A9D2DDW3_9BACT</name>
<accession>A0A9D2DDW3</accession>